<comment type="caution">
    <text evidence="2">The sequence shown here is derived from an EMBL/GenBank/DDBJ whole genome shotgun (WGS) entry which is preliminary data.</text>
</comment>
<organism evidence="2 3">
    <name type="scientific">Macrosiphum euphorbiae</name>
    <name type="common">potato aphid</name>
    <dbReference type="NCBI Taxonomy" id="13131"/>
    <lineage>
        <taxon>Eukaryota</taxon>
        <taxon>Metazoa</taxon>
        <taxon>Ecdysozoa</taxon>
        <taxon>Arthropoda</taxon>
        <taxon>Hexapoda</taxon>
        <taxon>Insecta</taxon>
        <taxon>Pterygota</taxon>
        <taxon>Neoptera</taxon>
        <taxon>Paraneoptera</taxon>
        <taxon>Hemiptera</taxon>
        <taxon>Sternorrhyncha</taxon>
        <taxon>Aphidomorpha</taxon>
        <taxon>Aphidoidea</taxon>
        <taxon>Aphididae</taxon>
        <taxon>Macrosiphini</taxon>
        <taxon>Macrosiphum</taxon>
    </lineage>
</organism>
<feature type="region of interest" description="Disordered" evidence="1">
    <location>
        <begin position="135"/>
        <end position="160"/>
    </location>
</feature>
<feature type="compositionally biased region" description="Polar residues" evidence="1">
    <location>
        <begin position="137"/>
        <end position="160"/>
    </location>
</feature>
<protein>
    <submittedName>
        <fullName evidence="2">Uncharacterized protein</fullName>
    </submittedName>
</protein>
<reference evidence="2 3" key="1">
    <citation type="submission" date="2023-01" db="EMBL/GenBank/DDBJ databases">
        <authorList>
            <person name="Whitehead M."/>
        </authorList>
    </citation>
    <scope>NUCLEOTIDE SEQUENCE [LARGE SCALE GENOMIC DNA]</scope>
</reference>
<keyword evidence="3" id="KW-1185">Reference proteome</keyword>
<evidence type="ECO:0000256" key="1">
    <source>
        <dbReference type="SAM" id="MobiDB-lite"/>
    </source>
</evidence>
<sequence length="195" mass="22604">MYPKIPNLSMHLVYPTQLLYQLIFINLISSQDVQDELPCGNGNISNQSHPVIEEHEFIQPIRTKINLKRNNRDEREDEAYKLMKRAADEIERRDEWSTFGTFVADNIRKLKPLNQILAKREVTNMLFDLQMKEIETSGRQSSLPPESPATSVDTCESDSHSFTYDDSTGLMVNTANHPTTHELNEYLSFRTRNDE</sequence>
<evidence type="ECO:0000313" key="2">
    <source>
        <dbReference type="EMBL" id="CAI6373606.1"/>
    </source>
</evidence>
<name>A0AAV0XZT4_9HEMI</name>
<accession>A0AAV0XZT4</accession>
<dbReference type="EMBL" id="CARXXK010001104">
    <property type="protein sequence ID" value="CAI6373606.1"/>
    <property type="molecule type" value="Genomic_DNA"/>
</dbReference>
<dbReference type="Proteomes" id="UP001160148">
    <property type="component" value="Unassembled WGS sequence"/>
</dbReference>
<dbReference type="AlphaFoldDB" id="A0AAV0XZT4"/>
<proteinExistence type="predicted"/>
<evidence type="ECO:0000313" key="3">
    <source>
        <dbReference type="Proteomes" id="UP001160148"/>
    </source>
</evidence>
<gene>
    <name evidence="2" type="ORF">MEUPH1_LOCUS27330</name>
</gene>